<reference evidence="1 2" key="1">
    <citation type="journal article" date="2019" name="Sci. Rep.">
        <title>Orb-weaving spider Araneus ventricosus genome elucidates the spidroin gene catalogue.</title>
        <authorList>
            <person name="Kono N."/>
            <person name="Nakamura H."/>
            <person name="Ohtoshi R."/>
            <person name="Moran D.A.P."/>
            <person name="Shinohara A."/>
            <person name="Yoshida Y."/>
            <person name="Fujiwara M."/>
            <person name="Mori M."/>
            <person name="Tomita M."/>
            <person name="Arakawa K."/>
        </authorList>
    </citation>
    <scope>NUCLEOTIDE SEQUENCE [LARGE SCALE GENOMIC DNA]</scope>
</reference>
<comment type="caution">
    <text evidence="1">The sequence shown here is derived from an EMBL/GenBank/DDBJ whole genome shotgun (WGS) entry which is preliminary data.</text>
</comment>
<keyword evidence="2" id="KW-1185">Reference proteome</keyword>
<gene>
    <name evidence="1" type="ORF">AVEN_32172_1</name>
</gene>
<organism evidence="1 2">
    <name type="scientific">Araneus ventricosus</name>
    <name type="common">Orbweaver spider</name>
    <name type="synonym">Epeira ventricosa</name>
    <dbReference type="NCBI Taxonomy" id="182803"/>
    <lineage>
        <taxon>Eukaryota</taxon>
        <taxon>Metazoa</taxon>
        <taxon>Ecdysozoa</taxon>
        <taxon>Arthropoda</taxon>
        <taxon>Chelicerata</taxon>
        <taxon>Arachnida</taxon>
        <taxon>Araneae</taxon>
        <taxon>Araneomorphae</taxon>
        <taxon>Entelegynae</taxon>
        <taxon>Araneoidea</taxon>
        <taxon>Araneidae</taxon>
        <taxon>Araneus</taxon>
    </lineage>
</organism>
<accession>A0A4Y2W0T6</accession>
<name>A0A4Y2W0T6_ARAVE</name>
<dbReference type="EMBL" id="BGPR01054579">
    <property type="protein sequence ID" value="GBO31313.1"/>
    <property type="molecule type" value="Genomic_DNA"/>
</dbReference>
<evidence type="ECO:0000313" key="2">
    <source>
        <dbReference type="Proteomes" id="UP000499080"/>
    </source>
</evidence>
<protein>
    <submittedName>
        <fullName evidence="1">Uncharacterized protein</fullName>
    </submittedName>
</protein>
<evidence type="ECO:0000313" key="1">
    <source>
        <dbReference type="EMBL" id="GBO31313.1"/>
    </source>
</evidence>
<dbReference type="Proteomes" id="UP000499080">
    <property type="component" value="Unassembled WGS sequence"/>
</dbReference>
<proteinExistence type="predicted"/>
<dbReference type="AlphaFoldDB" id="A0A4Y2W0T6"/>
<sequence length="106" mass="11920">DCQEYKSSLHFADDKATKRSAKPFSLLASPVEVEATILDRTLIHPCCLGYEGGFSQRSHKSLISVGDLAMIRAFRILSEGFCTKLLVLEEYKANRRTCKNHWSLVA</sequence>
<feature type="non-terminal residue" evidence="1">
    <location>
        <position position="1"/>
    </location>
</feature>